<gene>
    <name evidence="1" type="ORF">NM688_g2089</name>
</gene>
<keyword evidence="2" id="KW-1185">Reference proteome</keyword>
<name>A0ACC1T9I2_9APHY</name>
<dbReference type="Proteomes" id="UP001148662">
    <property type="component" value="Unassembled WGS sequence"/>
</dbReference>
<dbReference type="EMBL" id="JANHOG010000250">
    <property type="protein sequence ID" value="KAJ3556338.1"/>
    <property type="molecule type" value="Genomic_DNA"/>
</dbReference>
<proteinExistence type="predicted"/>
<organism evidence="1 2">
    <name type="scientific">Phlebia brevispora</name>
    <dbReference type="NCBI Taxonomy" id="194682"/>
    <lineage>
        <taxon>Eukaryota</taxon>
        <taxon>Fungi</taxon>
        <taxon>Dikarya</taxon>
        <taxon>Basidiomycota</taxon>
        <taxon>Agaricomycotina</taxon>
        <taxon>Agaricomycetes</taxon>
        <taxon>Polyporales</taxon>
        <taxon>Meruliaceae</taxon>
        <taxon>Phlebia</taxon>
    </lineage>
</organism>
<sequence>MEAYKNGFLVECGDGILRRMFICFFLYCSDYPERVLMLCLKFLANCPCPNCYTLKKHVPQMGLPLDMKRRAHKRVDDASIQTDIAKARDAIFLKGAPVNGARVKGLLNDRSLLPHRSAFSLRLASFGFNVYAMFAPDVLHEFELGVWRTLFIHILRVLNGIDKKLLAELDRRFRRVPTFGSDTIRRFTNNVSELKKLAARDYEDILQVCIFALNPMIILTWLFEVLDSLYRGALARAPGACRLGHALVFTHVACNGQVTFTYGVNNQDTRASHHRPRKINPNLCAQSKAFPTYELRRETEARKRRELREPASANEKAQKKATTSERKIKHLNMKTFKLHDLPHFTEFIRRFGTTENYSTQWGETEHKRVKRWYGLTSKNKHEGQIATKQQRAKVLRFIKQREEEVNGGSISQGSRQDTQDPGPQPKRRGRPRKDTYFDFKEGETEDLGPARFDVHHQIGESQRFREDLFTLVGKNPDDPALKNFMSDLQDHFLARILGAGFNGEEHAFTDEQRSHVRIVANRIYRHQVMCVNYTTYDARRDQDSINPRTHADIMLLNPGEDDLPEEKRHPYWYARVYGIFHANVQYIGPDGRWPQPRRMEFLWVRWFGRDLSAPCGFAARRLPRLGFVDGEDSDWFCFLDPSLVIRGVHLIPAFHFDKFDADDAQVVKSVLEGSRSGDDQSDYRHYYVDMFVDRDMIMRYLGGGIGHLMLRGIVDIADALKAVLGYVFSSLDEDEDMEDEDEGGEEDEIHYEEDFDEEDDLFAGESDEEEAEIGEEEEGDAES</sequence>
<protein>
    <submittedName>
        <fullName evidence="1">Uncharacterized protein</fullName>
    </submittedName>
</protein>
<evidence type="ECO:0000313" key="2">
    <source>
        <dbReference type="Proteomes" id="UP001148662"/>
    </source>
</evidence>
<accession>A0ACC1T9I2</accession>
<comment type="caution">
    <text evidence="1">The sequence shown here is derived from an EMBL/GenBank/DDBJ whole genome shotgun (WGS) entry which is preliminary data.</text>
</comment>
<evidence type="ECO:0000313" key="1">
    <source>
        <dbReference type="EMBL" id="KAJ3556338.1"/>
    </source>
</evidence>
<reference evidence="1" key="1">
    <citation type="submission" date="2022-07" db="EMBL/GenBank/DDBJ databases">
        <title>Genome Sequence of Phlebia brevispora.</title>
        <authorList>
            <person name="Buettner E."/>
        </authorList>
    </citation>
    <scope>NUCLEOTIDE SEQUENCE</scope>
    <source>
        <strain evidence="1">MPL23</strain>
    </source>
</reference>